<dbReference type="InterPro" id="IPR002611">
    <property type="entry name" value="IstB_ATP-bd"/>
</dbReference>
<dbReference type="PIRSF" id="PIRSF003073">
    <property type="entry name" value="DNAC_TnpB_IstB"/>
    <property type="match status" value="1"/>
</dbReference>
<evidence type="ECO:0000256" key="3">
    <source>
        <dbReference type="ARBA" id="ARBA00022840"/>
    </source>
</evidence>
<dbReference type="RefSeq" id="WP_345840451.1">
    <property type="nucleotide sequence ID" value="NZ_JBDIME010000010.1"/>
</dbReference>
<dbReference type="InterPro" id="IPR027417">
    <property type="entry name" value="P-loop_NTPase"/>
</dbReference>
<organism evidence="5 6">
    <name type="scientific">Sphingomonas oligophenolica</name>
    <dbReference type="NCBI Taxonomy" id="301154"/>
    <lineage>
        <taxon>Bacteria</taxon>
        <taxon>Pseudomonadati</taxon>
        <taxon>Pseudomonadota</taxon>
        <taxon>Alphaproteobacteria</taxon>
        <taxon>Sphingomonadales</taxon>
        <taxon>Sphingomonadaceae</taxon>
        <taxon>Sphingomonas</taxon>
    </lineage>
</organism>
<dbReference type="InterPro" id="IPR003593">
    <property type="entry name" value="AAA+_ATPase"/>
</dbReference>
<evidence type="ECO:0000259" key="4">
    <source>
        <dbReference type="SMART" id="SM00382"/>
    </source>
</evidence>
<evidence type="ECO:0000256" key="1">
    <source>
        <dbReference type="ARBA" id="ARBA00008059"/>
    </source>
</evidence>
<comment type="similarity">
    <text evidence="1">Belongs to the IS21/IS1162 putative ATP-binding protein family.</text>
</comment>
<dbReference type="Proteomes" id="UP001419910">
    <property type="component" value="Unassembled WGS sequence"/>
</dbReference>
<name>A0ABU9Y4A8_9SPHN</name>
<dbReference type="Pfam" id="PF01695">
    <property type="entry name" value="IstB_IS21"/>
    <property type="match status" value="1"/>
</dbReference>
<proteinExistence type="inferred from homology"/>
<evidence type="ECO:0000313" key="6">
    <source>
        <dbReference type="Proteomes" id="UP001419910"/>
    </source>
</evidence>
<keyword evidence="6" id="KW-1185">Reference proteome</keyword>
<dbReference type="InterPro" id="IPR047661">
    <property type="entry name" value="IstB"/>
</dbReference>
<dbReference type="InterPro" id="IPR028350">
    <property type="entry name" value="DNAC/IstB-like"/>
</dbReference>
<dbReference type="SMART" id="SM00382">
    <property type="entry name" value="AAA"/>
    <property type="match status" value="1"/>
</dbReference>
<keyword evidence="2" id="KW-0547">Nucleotide-binding</keyword>
<evidence type="ECO:0000256" key="2">
    <source>
        <dbReference type="ARBA" id="ARBA00022741"/>
    </source>
</evidence>
<dbReference type="NCBIfam" id="NF038214">
    <property type="entry name" value="IS21_help_AAA"/>
    <property type="match status" value="1"/>
</dbReference>
<dbReference type="EMBL" id="JBDIME010000010">
    <property type="protein sequence ID" value="MEN2790633.1"/>
    <property type="molecule type" value="Genomic_DNA"/>
</dbReference>
<comment type="caution">
    <text evidence="5">The sequence shown here is derived from an EMBL/GenBank/DDBJ whole genome shotgun (WGS) entry which is preliminary data.</text>
</comment>
<accession>A0ABU9Y4A8</accession>
<feature type="domain" description="AAA+ ATPase" evidence="4">
    <location>
        <begin position="106"/>
        <end position="238"/>
    </location>
</feature>
<dbReference type="PANTHER" id="PTHR30050">
    <property type="entry name" value="CHROMOSOMAL REPLICATION INITIATOR PROTEIN DNAA"/>
    <property type="match status" value="1"/>
</dbReference>
<dbReference type="CDD" id="cd00009">
    <property type="entry name" value="AAA"/>
    <property type="match status" value="1"/>
</dbReference>
<keyword evidence="3" id="KW-0067">ATP-binding</keyword>
<protein>
    <submittedName>
        <fullName evidence="5">IS21-like element helper ATPase IstB</fullName>
    </submittedName>
</protein>
<dbReference type="SUPFAM" id="SSF52540">
    <property type="entry name" value="P-loop containing nucleoside triphosphate hydrolases"/>
    <property type="match status" value="1"/>
</dbReference>
<dbReference type="PANTHER" id="PTHR30050:SF4">
    <property type="entry name" value="ATP-BINDING PROTEIN RV3427C IN INSERTION SEQUENCE-RELATED"/>
    <property type="match status" value="1"/>
</dbReference>
<dbReference type="Gene3D" id="3.40.50.300">
    <property type="entry name" value="P-loop containing nucleotide triphosphate hydrolases"/>
    <property type="match status" value="1"/>
</dbReference>
<reference evidence="5 6" key="1">
    <citation type="submission" date="2024-05" db="EMBL/GenBank/DDBJ databases">
        <authorList>
            <person name="Liu Q."/>
            <person name="Xin Y.-H."/>
        </authorList>
    </citation>
    <scope>NUCLEOTIDE SEQUENCE [LARGE SCALE GENOMIC DNA]</scope>
    <source>
        <strain evidence="5 6">CGMCC 1.10181</strain>
    </source>
</reference>
<gene>
    <name evidence="5" type="primary">istB</name>
    <name evidence="5" type="ORF">ABC974_13415</name>
</gene>
<dbReference type="NCBIfam" id="NF006038">
    <property type="entry name" value="PRK08181.1"/>
    <property type="match status" value="1"/>
</dbReference>
<evidence type="ECO:0000313" key="5">
    <source>
        <dbReference type="EMBL" id="MEN2790633.1"/>
    </source>
</evidence>
<sequence length="281" mass="30924">MSAPTTPIDAERLTLVLNDLRLPAIKANWPGIAARADKEGWPAARFLAALAEHEIAERGRRRIERHLGEARLPPGKTLDGFAFDAVPMISRAQVMALCAGDGWLEKGANLILFGPPGGGKSHLAAAIGLALIENGWRVLFTRTSDLVQKLQVARRELGLEAALAKLDKYHLLILDDLAYVTKDQAETSVLFELISARYERRSTLITANQPFGEWGRIFPDPAMTLAAVDRLVHHATIFEMNVESYRRRTAVQRQSRAGRPPTYATIKTIEEAASSDNQAAD</sequence>